<keyword evidence="9" id="KW-1185">Reference proteome</keyword>
<gene>
    <name evidence="8" type="ORF">BGW36DRAFT_406939</name>
</gene>
<evidence type="ECO:0000256" key="6">
    <source>
        <dbReference type="SAM" id="MobiDB-lite"/>
    </source>
</evidence>
<dbReference type="GeneID" id="70249308"/>
<feature type="domain" description="Xylanolytic transcriptional activator regulatory" evidence="7">
    <location>
        <begin position="86"/>
        <end position="197"/>
    </location>
</feature>
<dbReference type="InterPro" id="IPR007219">
    <property type="entry name" value="XnlR_reg_dom"/>
</dbReference>
<dbReference type="GO" id="GO:0000976">
    <property type="term" value="F:transcription cis-regulatory region binding"/>
    <property type="evidence" value="ECO:0007669"/>
    <property type="project" value="TreeGrafter"/>
</dbReference>
<keyword evidence="5" id="KW-0539">Nucleus</keyword>
<dbReference type="EMBL" id="JAJTJA010000005">
    <property type="protein sequence ID" value="KAH8699103.1"/>
    <property type="molecule type" value="Genomic_DNA"/>
</dbReference>
<evidence type="ECO:0000256" key="2">
    <source>
        <dbReference type="ARBA" id="ARBA00023015"/>
    </source>
</evidence>
<evidence type="ECO:0000313" key="9">
    <source>
        <dbReference type="Proteomes" id="UP001201262"/>
    </source>
</evidence>
<organism evidence="8 9">
    <name type="scientific">Talaromyces proteolyticus</name>
    <dbReference type="NCBI Taxonomy" id="1131652"/>
    <lineage>
        <taxon>Eukaryota</taxon>
        <taxon>Fungi</taxon>
        <taxon>Dikarya</taxon>
        <taxon>Ascomycota</taxon>
        <taxon>Pezizomycotina</taxon>
        <taxon>Eurotiomycetes</taxon>
        <taxon>Eurotiomycetidae</taxon>
        <taxon>Eurotiales</taxon>
        <taxon>Trichocomaceae</taxon>
        <taxon>Talaromyces</taxon>
        <taxon>Talaromyces sect. Bacilispori</taxon>
    </lineage>
</organism>
<dbReference type="Pfam" id="PF04082">
    <property type="entry name" value="Fungal_trans"/>
    <property type="match status" value="1"/>
</dbReference>
<dbReference type="RefSeq" id="XP_046073567.1">
    <property type="nucleotide sequence ID" value="XM_046219021.1"/>
</dbReference>
<keyword evidence="2" id="KW-0805">Transcription regulation</keyword>
<sequence>MQREIDILRQQAHLQVSHTATRDENPPAIYLSSPSEWAAHEEIVAENETSLREEQHQAAPLPAILTAPRSLDGIELESYKINDCFSLFFEHYFKILPIVDLRNDPNWFYDYSPLLFWTIVAIGARKYIQDPTILEALGPKVVSMAMQSVLKPHEHIQTIQSLLLLCTWPFPMDTMITDVSLPLTGVAMQLAIQNGLHFFGRRQDFITQIAQNETKDVFRPRLWSYCKAVCQVTNIVNGLQPPAITDAFDLPPAQQHQAIKILSSDIFWAHKLQTVFTNAVTALMQNIYPVTNNPLGPLIDKWDSQILEVIKQAGEYLEKDQISVLCARLNIGAFHFYETDEPARRNRLIALYQTACSFIDAVTLADKSNDYALYSPEYIYRTLNLAACTLLRISRSNLRGNVDVVIGERAYFSCIYLLKRRMIRNNDLNGRTAGVLTQLWRSPQAFKQKDGSYNSLVVRMRSRGSMGIFFDCFWYWQREFNSQTDPYFEQNETPSQPSANMSESSDISAPLLRDPAIASHVEPVITTSDEQLFPFLNNDFFPDWDSMTGFQIPSSIA</sequence>
<keyword evidence="4" id="KW-0804">Transcription</keyword>
<dbReference type="GO" id="GO:0006351">
    <property type="term" value="P:DNA-templated transcription"/>
    <property type="evidence" value="ECO:0007669"/>
    <property type="project" value="InterPro"/>
</dbReference>
<dbReference type="Proteomes" id="UP001201262">
    <property type="component" value="Unassembled WGS sequence"/>
</dbReference>
<evidence type="ECO:0000259" key="7">
    <source>
        <dbReference type="Pfam" id="PF04082"/>
    </source>
</evidence>
<feature type="region of interest" description="Disordered" evidence="6">
    <location>
        <begin position="486"/>
        <end position="506"/>
    </location>
</feature>
<name>A0AAD4Q204_9EURO</name>
<evidence type="ECO:0000256" key="3">
    <source>
        <dbReference type="ARBA" id="ARBA00023125"/>
    </source>
</evidence>
<evidence type="ECO:0000256" key="4">
    <source>
        <dbReference type="ARBA" id="ARBA00023163"/>
    </source>
</evidence>
<dbReference type="GO" id="GO:0000981">
    <property type="term" value="F:DNA-binding transcription factor activity, RNA polymerase II-specific"/>
    <property type="evidence" value="ECO:0007669"/>
    <property type="project" value="TreeGrafter"/>
</dbReference>
<dbReference type="PANTHER" id="PTHR31845:SF21">
    <property type="entry name" value="REGULATORY PROTEIN LEU3"/>
    <property type="match status" value="1"/>
</dbReference>
<proteinExistence type="predicted"/>
<dbReference type="PANTHER" id="PTHR31845">
    <property type="entry name" value="FINGER DOMAIN PROTEIN, PUTATIVE-RELATED"/>
    <property type="match status" value="1"/>
</dbReference>
<dbReference type="GO" id="GO:0005634">
    <property type="term" value="C:nucleus"/>
    <property type="evidence" value="ECO:0007669"/>
    <property type="project" value="UniProtKB-SubCell"/>
</dbReference>
<protein>
    <recommendedName>
        <fullName evidence="7">Xylanolytic transcriptional activator regulatory domain-containing protein</fullName>
    </recommendedName>
</protein>
<dbReference type="InterPro" id="IPR051089">
    <property type="entry name" value="prtT"/>
</dbReference>
<dbReference type="GO" id="GO:0008270">
    <property type="term" value="F:zinc ion binding"/>
    <property type="evidence" value="ECO:0007669"/>
    <property type="project" value="InterPro"/>
</dbReference>
<dbReference type="AlphaFoldDB" id="A0AAD4Q204"/>
<keyword evidence="3" id="KW-0238">DNA-binding</keyword>
<comment type="subcellular location">
    <subcellularLocation>
        <location evidence="1">Nucleus</location>
    </subcellularLocation>
</comment>
<evidence type="ECO:0000313" key="8">
    <source>
        <dbReference type="EMBL" id="KAH8699103.1"/>
    </source>
</evidence>
<evidence type="ECO:0000256" key="5">
    <source>
        <dbReference type="ARBA" id="ARBA00023242"/>
    </source>
</evidence>
<dbReference type="CDD" id="cd12148">
    <property type="entry name" value="fungal_TF_MHR"/>
    <property type="match status" value="1"/>
</dbReference>
<accession>A0AAD4Q204</accession>
<comment type="caution">
    <text evidence="8">The sequence shown here is derived from an EMBL/GenBank/DDBJ whole genome shotgun (WGS) entry which is preliminary data.</text>
</comment>
<evidence type="ECO:0000256" key="1">
    <source>
        <dbReference type="ARBA" id="ARBA00004123"/>
    </source>
</evidence>
<reference evidence="8" key="1">
    <citation type="submission" date="2021-12" db="EMBL/GenBank/DDBJ databases">
        <title>Convergent genome expansion in fungi linked to evolution of root-endophyte symbiosis.</title>
        <authorList>
            <consortium name="DOE Joint Genome Institute"/>
            <person name="Ke Y.-H."/>
            <person name="Bonito G."/>
            <person name="Liao H.-L."/>
            <person name="Looney B."/>
            <person name="Rojas-Flechas A."/>
            <person name="Nash J."/>
            <person name="Hameed K."/>
            <person name="Schadt C."/>
            <person name="Martin F."/>
            <person name="Crous P.W."/>
            <person name="Miettinen O."/>
            <person name="Magnuson J.K."/>
            <person name="Labbe J."/>
            <person name="Jacobson D."/>
            <person name="Doktycz M.J."/>
            <person name="Veneault-Fourrey C."/>
            <person name="Kuo A."/>
            <person name="Mondo S."/>
            <person name="Calhoun S."/>
            <person name="Riley R."/>
            <person name="Ohm R."/>
            <person name="LaButti K."/>
            <person name="Andreopoulos B."/>
            <person name="Pangilinan J."/>
            <person name="Nolan M."/>
            <person name="Tritt A."/>
            <person name="Clum A."/>
            <person name="Lipzen A."/>
            <person name="Daum C."/>
            <person name="Barry K."/>
            <person name="Grigoriev I.V."/>
            <person name="Vilgalys R."/>
        </authorList>
    </citation>
    <scope>NUCLEOTIDE SEQUENCE</scope>
    <source>
        <strain evidence="8">PMI_201</strain>
    </source>
</reference>